<accession>D5ZNZ5</accession>
<gene>
    <name evidence="2" type="ORF">SSFG_07511</name>
</gene>
<dbReference type="AlphaFoldDB" id="D5ZNZ5"/>
<protein>
    <submittedName>
        <fullName evidence="2">Transposase</fullName>
    </submittedName>
</protein>
<feature type="domain" description="Transposase Helix-turn-helix" evidence="1">
    <location>
        <begin position="66"/>
        <end position="110"/>
    </location>
</feature>
<evidence type="ECO:0000313" key="2">
    <source>
        <dbReference type="EMBL" id="EFE72276.2"/>
    </source>
</evidence>
<name>D5ZNZ5_STRV1</name>
<evidence type="ECO:0000259" key="1">
    <source>
        <dbReference type="Pfam" id="PF13613"/>
    </source>
</evidence>
<sequence>MKLTWARTACSLPTLSGVSRAPFGALLAELAGPWEATRQSALRAARGGPRRRAAGAGRKPKRAVLDRLLITLAILRHQLPHEVLAELFEKDRSTVSEAVRLVRPLLAARGFAVPDRPGVRLKTLGGCVRRRRGRGHRAEARRCCHVDWPGGMSFWLITREGVSVGIVSPSYKPSCKRHRYPVEVISHCVWPSFRFPLGFREMGGCGAA</sequence>
<proteinExistence type="predicted"/>
<evidence type="ECO:0000313" key="3">
    <source>
        <dbReference type="Proteomes" id="UP000003824"/>
    </source>
</evidence>
<dbReference type="EMBL" id="DS999641">
    <property type="protein sequence ID" value="EFE72276.2"/>
    <property type="molecule type" value="Genomic_DNA"/>
</dbReference>
<dbReference type="InterPro" id="IPR027805">
    <property type="entry name" value="Transposase_HTH_dom"/>
</dbReference>
<organism evidence="2 3">
    <name type="scientific">Streptomyces viridosporus (strain ATCC 14672 / DSM 40746 / JCM 4963 / KCTC 9882 / NRRL B-12104 / FH 1290)</name>
    <name type="common">Streptomyces ghanaensis</name>
    <dbReference type="NCBI Taxonomy" id="566461"/>
    <lineage>
        <taxon>Bacteria</taxon>
        <taxon>Bacillati</taxon>
        <taxon>Actinomycetota</taxon>
        <taxon>Actinomycetes</taxon>
        <taxon>Kitasatosporales</taxon>
        <taxon>Streptomycetaceae</taxon>
        <taxon>Streptomyces</taxon>
    </lineage>
</organism>
<dbReference type="Proteomes" id="UP000003824">
    <property type="component" value="Unassembled WGS sequence"/>
</dbReference>
<dbReference type="Pfam" id="PF13613">
    <property type="entry name" value="HTH_Tnp_4"/>
    <property type="match status" value="1"/>
</dbReference>
<reference evidence="3" key="1">
    <citation type="submission" date="2008-12" db="EMBL/GenBank/DDBJ databases">
        <title>Annotation of Streptomyces ghanaensis ATCC 14672.</title>
        <authorList>
            <consortium name="The Broad Institute Genome Sequencing Platform"/>
            <consortium name="Broad Institute Microbial Sequencing Center"/>
            <person name="Fischbach M."/>
            <person name="Ward D."/>
            <person name="Young S."/>
            <person name="Kodira C.D."/>
            <person name="Zeng Q."/>
            <person name="Koehrsen M."/>
            <person name="Godfrey P."/>
            <person name="Alvarado L."/>
            <person name="Berlin A.M."/>
            <person name="Borenstein D."/>
            <person name="Chen Z."/>
            <person name="Engels R."/>
            <person name="Freedman E."/>
            <person name="Gellesch M."/>
            <person name="Goldberg J."/>
            <person name="Griggs A."/>
            <person name="Gujja S."/>
            <person name="Heiman D.I."/>
            <person name="Hepburn T.A."/>
            <person name="Howarth C."/>
            <person name="Jen D."/>
            <person name="Larson L."/>
            <person name="Lewis B."/>
            <person name="Mehta T."/>
            <person name="Park D."/>
            <person name="Pearson M."/>
            <person name="Roberts A."/>
            <person name="Saif S."/>
            <person name="Shea T.D."/>
            <person name="Shenoy N."/>
            <person name="Sisk P."/>
            <person name="Stolte C."/>
            <person name="Sykes S.N."/>
            <person name="Walk T."/>
            <person name="White J."/>
            <person name="Yandava C."/>
            <person name="Straight P."/>
            <person name="Clardy J."/>
            <person name="Hung D."/>
            <person name="Kolter R."/>
            <person name="Mekalanos J."/>
            <person name="Walker S."/>
            <person name="Walsh C.T."/>
            <person name="Wieland B.L.C."/>
            <person name="Ilzarbe M."/>
            <person name="Galagan J."/>
            <person name="Nusbaum C."/>
            <person name="Birren B."/>
        </authorList>
    </citation>
    <scope>NUCLEOTIDE SEQUENCE [LARGE SCALE GENOMIC DNA]</scope>
    <source>
        <strain evidence="3">ATCC 14672 / DSM 40746 / JCM 4963 / KCTC 9882 / NRRL B-12104 / FH 1290</strain>
    </source>
</reference>